<dbReference type="InterPro" id="IPR027417">
    <property type="entry name" value="P-loop_NTPase"/>
</dbReference>
<dbReference type="Pfam" id="PF01695">
    <property type="entry name" value="IstB_IS21"/>
    <property type="match status" value="1"/>
</dbReference>
<dbReference type="STRING" id="1224164.B843_04315"/>
<proteinExistence type="inferred from homology"/>
<feature type="domain" description="AAA+ ATPase" evidence="4">
    <location>
        <begin position="105"/>
        <end position="237"/>
    </location>
</feature>
<sequence>MSAINYKQIDAELAHIATVLKAPRIRSTYHDTAEQARDGGWTYEEYLAAVLSVEASARQASGAQARIKRAGFPHIKTIEDFDFMVQPAIDRAKIARLETSAWIAQGCNVIFLGPPGTGKTHLAIGLGVIAARHGHRVLFDTAAGWVQQLTHAHSTGSLPKLLAKLGRYDLIIVDEVGYIPIEAEAANLFFQLVSTRYEKASLIMTSNLPFSRWGECFGDATIAAAMIDRIVHHAEIFTHKGNSYRITGHEDILPSIAAEREHQIN</sequence>
<dbReference type="PIRSF" id="PIRSF003073">
    <property type="entry name" value="DNAC_TnpB_IstB"/>
    <property type="match status" value="1"/>
</dbReference>
<keyword evidence="2" id="KW-0547">Nucleotide-binding</keyword>
<dbReference type="AlphaFoldDB" id="W5XZ69"/>
<evidence type="ECO:0000313" key="6">
    <source>
        <dbReference type="EMBL" id="AHI23913.1"/>
    </source>
</evidence>
<dbReference type="KEGG" id="cvt:B843_12685"/>
<organism evidence="5 7">
    <name type="scientific">Corynebacterium vitaeruminis DSM 20294</name>
    <dbReference type="NCBI Taxonomy" id="1224164"/>
    <lineage>
        <taxon>Bacteria</taxon>
        <taxon>Bacillati</taxon>
        <taxon>Actinomycetota</taxon>
        <taxon>Actinomycetes</taxon>
        <taxon>Mycobacteriales</taxon>
        <taxon>Corynebacteriaceae</taxon>
        <taxon>Corynebacterium</taxon>
    </lineage>
</organism>
<evidence type="ECO:0000259" key="4">
    <source>
        <dbReference type="SMART" id="SM00382"/>
    </source>
</evidence>
<dbReference type="eggNOG" id="COG1484">
    <property type="taxonomic scope" value="Bacteria"/>
</dbReference>
<comment type="similarity">
    <text evidence="1">Belongs to the IS21/IS1162 putative ATP-binding protein family.</text>
</comment>
<dbReference type="PATRIC" id="fig|1224164.3.peg.2562"/>
<evidence type="ECO:0000313" key="7">
    <source>
        <dbReference type="Proteomes" id="UP000019222"/>
    </source>
</evidence>
<dbReference type="PANTHER" id="PTHR30050:SF4">
    <property type="entry name" value="ATP-BINDING PROTEIN RV3427C IN INSERTION SEQUENCE-RELATED"/>
    <property type="match status" value="1"/>
</dbReference>
<dbReference type="SMART" id="SM00382">
    <property type="entry name" value="AAA"/>
    <property type="match status" value="1"/>
</dbReference>
<dbReference type="PRINTS" id="PR00300">
    <property type="entry name" value="CLPPROTEASEA"/>
</dbReference>
<dbReference type="PANTHER" id="PTHR30050">
    <property type="entry name" value="CHROMOSOMAL REPLICATION INITIATOR PROTEIN DNAA"/>
    <property type="match status" value="1"/>
</dbReference>
<dbReference type="Proteomes" id="UP000019222">
    <property type="component" value="Chromosome"/>
</dbReference>
<gene>
    <name evidence="5" type="ORF">B843_04315</name>
    <name evidence="6" type="ORF">B843_12685</name>
</gene>
<dbReference type="NCBIfam" id="NF005098">
    <property type="entry name" value="PRK06526.1"/>
    <property type="match status" value="1"/>
</dbReference>
<dbReference type="InterPro" id="IPR003593">
    <property type="entry name" value="AAA+_ATPase"/>
</dbReference>
<dbReference type="NCBIfam" id="NF038214">
    <property type="entry name" value="IS21_help_AAA"/>
    <property type="match status" value="1"/>
</dbReference>
<dbReference type="GO" id="GO:0006260">
    <property type="term" value="P:DNA replication"/>
    <property type="evidence" value="ECO:0007669"/>
    <property type="project" value="TreeGrafter"/>
</dbReference>
<dbReference type="HOGENOM" id="CLU_062999_1_1_11"/>
<protein>
    <submittedName>
        <fullName evidence="5">DNA replication protein</fullName>
    </submittedName>
</protein>
<evidence type="ECO:0000256" key="3">
    <source>
        <dbReference type="ARBA" id="ARBA00022840"/>
    </source>
</evidence>
<dbReference type="EMBL" id="CP004353">
    <property type="protein sequence ID" value="AHI23913.1"/>
    <property type="molecule type" value="Genomic_DNA"/>
</dbReference>
<dbReference type="KEGG" id="cvt:B843_04315"/>
<evidence type="ECO:0000313" key="5">
    <source>
        <dbReference type="EMBL" id="AHI22252.1"/>
    </source>
</evidence>
<evidence type="ECO:0000256" key="1">
    <source>
        <dbReference type="ARBA" id="ARBA00008059"/>
    </source>
</evidence>
<accession>W5XZ69</accession>
<dbReference type="CDD" id="cd00009">
    <property type="entry name" value="AAA"/>
    <property type="match status" value="1"/>
</dbReference>
<dbReference type="RefSeq" id="WP_025252294.1">
    <property type="nucleotide sequence ID" value="NZ_CP004353.1"/>
</dbReference>
<keyword evidence="3" id="KW-0067">ATP-binding</keyword>
<dbReference type="InterPro" id="IPR002611">
    <property type="entry name" value="IstB_ATP-bd"/>
</dbReference>
<dbReference type="GO" id="GO:0005524">
    <property type="term" value="F:ATP binding"/>
    <property type="evidence" value="ECO:0007669"/>
    <property type="project" value="UniProtKB-KW"/>
</dbReference>
<dbReference type="EMBL" id="CP004353">
    <property type="protein sequence ID" value="AHI22252.1"/>
    <property type="molecule type" value="Genomic_DNA"/>
</dbReference>
<evidence type="ECO:0000256" key="2">
    <source>
        <dbReference type="ARBA" id="ARBA00022741"/>
    </source>
</evidence>
<dbReference type="InterPro" id="IPR001270">
    <property type="entry name" value="ClpA/B"/>
</dbReference>
<dbReference type="InterPro" id="IPR028350">
    <property type="entry name" value="DNAC/IstB-like"/>
</dbReference>
<dbReference type="Gene3D" id="3.40.50.300">
    <property type="entry name" value="P-loop containing nucleotide triphosphate hydrolases"/>
    <property type="match status" value="1"/>
</dbReference>
<reference evidence="5 7" key="1">
    <citation type="submission" date="2013-02" db="EMBL/GenBank/DDBJ databases">
        <title>The complete genome sequence of Corynebacterium vitaeruminis DSM 20294.</title>
        <authorList>
            <person name="Ruckert C."/>
            <person name="Albersmeier A."/>
            <person name="Kalinowski J."/>
        </authorList>
    </citation>
    <scope>NUCLEOTIDE SEQUENCE [LARGE SCALE GENOMIC DNA]</scope>
    <source>
        <strain evidence="7">ATCC 10234</strain>
        <strain evidence="5">DSM 20294</strain>
    </source>
</reference>
<dbReference type="InterPro" id="IPR047661">
    <property type="entry name" value="IstB"/>
</dbReference>
<dbReference type="SUPFAM" id="SSF52540">
    <property type="entry name" value="P-loop containing nucleoside triphosphate hydrolases"/>
    <property type="match status" value="1"/>
</dbReference>
<name>W5XZ69_9CORY</name>
<keyword evidence="7" id="KW-1185">Reference proteome</keyword>